<dbReference type="GO" id="GO:0003677">
    <property type="term" value="F:DNA binding"/>
    <property type="evidence" value="ECO:0007669"/>
    <property type="project" value="UniProtKB-UniRule"/>
</dbReference>
<name>A0A2K1STE9_GARVA</name>
<feature type="region of interest" description="Disordered" evidence="14">
    <location>
        <begin position="330"/>
        <end position="351"/>
    </location>
</feature>
<dbReference type="Proteomes" id="UP000236146">
    <property type="component" value="Unassembled WGS sequence"/>
</dbReference>
<dbReference type="AlphaFoldDB" id="A0A2K1STE9"/>
<comment type="function">
    <text evidence="13">In addition to polymerase activity, this DNA polymerase exhibits 5'-3' exonuclease activity.</text>
</comment>
<dbReference type="PANTHER" id="PTHR10133:SF27">
    <property type="entry name" value="DNA POLYMERASE NU"/>
    <property type="match status" value="1"/>
</dbReference>
<dbReference type="RefSeq" id="WP_103085102.1">
    <property type="nucleotide sequence ID" value="NZ_MNLH01000009.1"/>
</dbReference>
<dbReference type="SMART" id="SM00482">
    <property type="entry name" value="POLAc"/>
    <property type="match status" value="1"/>
</dbReference>
<dbReference type="Pfam" id="PF00476">
    <property type="entry name" value="DNA_pol_A"/>
    <property type="match status" value="1"/>
</dbReference>
<dbReference type="PANTHER" id="PTHR10133">
    <property type="entry name" value="DNA POLYMERASE I"/>
    <property type="match status" value="1"/>
</dbReference>
<sequence length="1062" mass="118518">MNTNIVEECSENNDEKGTLLVVDGHSLAFRAYFAIPAEKFVTRDGQSTNAIWGFITMLSAVMETEKPDKLAIAFDVKGGTFRNKMLPQYKGTRDAAPEELISQLPILQELLKSLGIVYVEKTGFEGDDIIATLATMGEKNNYRTLVLSGDRDAFQLIDDHITVLYPGQHFKDLKHMTSKEVFDKYQVLPNQYPDLAALRGEKSDNIPGVPGVGDAYAARWINQFGGLEQIFEHASEITGKKGEALRDSIEQVRLNRKVNALVRDVDLDLKVDDLDYGRVDAAQLGLILSRLEFGENKKRKIMRVFNTNKTDLNDDISAMLNVNYSSNQDSKIITNSNTDNNSCADSSSDENSYDMASENLENLEDFIKSCEITYINSVEDVNNWFNIVSDLLSSNESGEVLKHPLVVYAHETNYDDYCGVPRADALVLMVESKAAIIRLDASQLAYLSKLMRDSVVGRDSDSVASSAADDADDNANSISKDDFNILNSQSSSDTSADKSNLSIVKIFETLKKYVKEYASYIVLHDYKKHLALLKFLHVINAYEDFVPAMDTRLAAYLVEPDSRSETIEGVAKHFFGVEIEKSNELTVLEQGELDILLNEGDTESNLNNKDEEKDIEEDKRFERMLISQSRVIRILCDYFAPLLKKREQKSLMTNLEMPVSRVLRGMEDCGAAVDMNRLVAMRDQFVADSELAQNMAWDIAGKQVNLQSPKQVQSILFEDMALKATRRTKSGSFTTNAEALQELYSKIDPDEPASQFLGALLKHRETNKLKQIVQSLIDAAHYGDGRVHTTYEQTIAATGRLSSVDPNLQNIPNRNATGREIRAAFVPGEGYESLMSCDYSQVELRIMAHASQDESLINAFCSGVDFHKYVASMVYSIPMDEVSSDQRTHVKAMSYGLAYGLSTYGLAKQLSISTSEAVVLKNKYFATFGKVHDYLESLVDKARSLGYTETMFGRRRYFPQLQSKNRVLREAAERAALNAPIQGTAADIMKMAMIKVCDNLHKAGVSSRVILQIHDELVLEVAPGESEQVEDIVRNAMEHAVELSVPLNISTGIGADWQLAAH</sequence>
<dbReference type="Gene3D" id="3.40.50.1010">
    <property type="entry name" value="5'-nuclease"/>
    <property type="match status" value="1"/>
</dbReference>
<dbReference type="GO" id="GO:0003887">
    <property type="term" value="F:DNA-directed DNA polymerase activity"/>
    <property type="evidence" value="ECO:0007669"/>
    <property type="project" value="UniProtKB-UniRule"/>
</dbReference>
<dbReference type="InterPro" id="IPR036397">
    <property type="entry name" value="RNaseH_sf"/>
</dbReference>
<evidence type="ECO:0000256" key="11">
    <source>
        <dbReference type="ARBA" id="ARBA00053603"/>
    </source>
</evidence>
<dbReference type="PROSITE" id="PS00447">
    <property type="entry name" value="DNA_POLYMERASE_A"/>
    <property type="match status" value="1"/>
</dbReference>
<evidence type="ECO:0000256" key="2">
    <source>
        <dbReference type="ARBA" id="ARBA00022679"/>
    </source>
</evidence>
<keyword evidence="9 13" id="KW-0234">DNA repair</keyword>
<comment type="caution">
    <text evidence="17">The sequence shown here is derived from an EMBL/GenBank/DDBJ whole genome shotgun (WGS) entry which is preliminary data.</text>
</comment>
<dbReference type="SMART" id="SM00475">
    <property type="entry name" value="53EXOc"/>
    <property type="match status" value="1"/>
</dbReference>
<evidence type="ECO:0000256" key="9">
    <source>
        <dbReference type="ARBA" id="ARBA00023204"/>
    </source>
</evidence>
<evidence type="ECO:0000256" key="5">
    <source>
        <dbReference type="ARBA" id="ARBA00022763"/>
    </source>
</evidence>
<dbReference type="FunFam" id="1.10.150.20:FF:000002">
    <property type="entry name" value="DNA polymerase I"/>
    <property type="match status" value="1"/>
</dbReference>
<dbReference type="Pfam" id="PF01367">
    <property type="entry name" value="5_3_exonuc"/>
    <property type="match status" value="1"/>
</dbReference>
<keyword evidence="2 13" id="KW-0808">Transferase</keyword>
<feature type="domain" description="DNA-directed DNA polymerase family A palm" evidence="16">
    <location>
        <begin position="818"/>
        <end position="1025"/>
    </location>
</feature>
<feature type="compositionally biased region" description="Polar residues" evidence="14">
    <location>
        <begin position="330"/>
        <end position="346"/>
    </location>
</feature>
<dbReference type="InterPro" id="IPR036279">
    <property type="entry name" value="5-3_exonuclease_C_sf"/>
</dbReference>
<keyword evidence="8 13" id="KW-0238">DNA-binding</keyword>
<dbReference type="CDD" id="cd09859">
    <property type="entry name" value="PIN_53EXO"/>
    <property type="match status" value="1"/>
</dbReference>
<comment type="similarity">
    <text evidence="1 13">Belongs to the DNA polymerase type-A family.</text>
</comment>
<keyword evidence="5 13" id="KW-0227">DNA damage</keyword>
<dbReference type="InterPro" id="IPR019760">
    <property type="entry name" value="DNA-dir_DNA_pol_A_CS"/>
</dbReference>
<dbReference type="InterPro" id="IPR002298">
    <property type="entry name" value="DNA_polymerase_A"/>
</dbReference>
<evidence type="ECO:0000256" key="6">
    <source>
        <dbReference type="ARBA" id="ARBA00022839"/>
    </source>
</evidence>
<dbReference type="SMART" id="SM00279">
    <property type="entry name" value="HhH2"/>
    <property type="match status" value="1"/>
</dbReference>
<dbReference type="InterPro" id="IPR029060">
    <property type="entry name" value="PIN-like_dom_sf"/>
</dbReference>
<dbReference type="EC" id="2.7.7.7" evidence="12 13"/>
<dbReference type="SUPFAM" id="SSF56672">
    <property type="entry name" value="DNA/RNA polymerases"/>
    <property type="match status" value="1"/>
</dbReference>
<dbReference type="InterPro" id="IPR001098">
    <property type="entry name" value="DNA-dir_DNA_pol_A_palm_dom"/>
</dbReference>
<gene>
    <name evidence="13" type="primary">polA</name>
    <name evidence="17" type="ORF">BFS05_06250</name>
</gene>
<dbReference type="InterPro" id="IPR012337">
    <property type="entry name" value="RNaseH-like_sf"/>
</dbReference>
<dbReference type="GO" id="GO:0008409">
    <property type="term" value="F:5'-3' exonuclease activity"/>
    <property type="evidence" value="ECO:0007669"/>
    <property type="project" value="UniProtKB-UniRule"/>
</dbReference>
<dbReference type="FunFam" id="1.10.150.20:FF:000003">
    <property type="entry name" value="DNA polymerase I"/>
    <property type="match status" value="1"/>
</dbReference>
<evidence type="ECO:0000259" key="16">
    <source>
        <dbReference type="SMART" id="SM00482"/>
    </source>
</evidence>
<dbReference type="Gene3D" id="1.20.1060.10">
    <property type="entry name" value="Taq DNA Polymerase, Chain T, domain 4"/>
    <property type="match status" value="1"/>
</dbReference>
<dbReference type="Gene3D" id="3.30.420.10">
    <property type="entry name" value="Ribonuclease H-like superfamily/Ribonuclease H"/>
    <property type="match status" value="1"/>
</dbReference>
<keyword evidence="7 13" id="KW-0239">DNA-directed DNA polymerase</keyword>
<evidence type="ECO:0000256" key="7">
    <source>
        <dbReference type="ARBA" id="ARBA00022932"/>
    </source>
</evidence>
<dbReference type="NCBIfam" id="NF004397">
    <property type="entry name" value="PRK05755.1"/>
    <property type="match status" value="1"/>
</dbReference>
<dbReference type="InterPro" id="IPR008918">
    <property type="entry name" value="HhH2"/>
</dbReference>
<evidence type="ECO:0000256" key="4">
    <source>
        <dbReference type="ARBA" id="ARBA00022705"/>
    </source>
</evidence>
<accession>A0A2K1STE9</accession>
<dbReference type="Pfam" id="PF02739">
    <property type="entry name" value="5_3_exonuc_N"/>
    <property type="match status" value="1"/>
</dbReference>
<dbReference type="SUPFAM" id="SSF47807">
    <property type="entry name" value="5' to 3' exonuclease, C-terminal subdomain"/>
    <property type="match status" value="1"/>
</dbReference>
<dbReference type="EMBL" id="MNLH01000009">
    <property type="protein sequence ID" value="PNS42831.1"/>
    <property type="molecule type" value="Genomic_DNA"/>
</dbReference>
<keyword evidence="6 13" id="KW-0269">Exonuclease</keyword>
<evidence type="ECO:0000259" key="15">
    <source>
        <dbReference type="SMART" id="SM00475"/>
    </source>
</evidence>
<protein>
    <recommendedName>
        <fullName evidence="12 13">DNA polymerase I</fullName>
        <ecNumber evidence="12 13">2.7.7.7</ecNumber>
    </recommendedName>
</protein>
<evidence type="ECO:0000313" key="18">
    <source>
        <dbReference type="Proteomes" id="UP000236146"/>
    </source>
</evidence>
<dbReference type="CDD" id="cd09898">
    <property type="entry name" value="H3TH_53EXO"/>
    <property type="match status" value="1"/>
</dbReference>
<reference evidence="17 18" key="1">
    <citation type="submission" date="2016-10" db="EMBL/GenBank/DDBJ databases">
        <authorList>
            <person name="Varghese N."/>
        </authorList>
    </citation>
    <scope>NUCLEOTIDE SEQUENCE [LARGE SCALE GENOMIC DNA]</scope>
    <source>
        <strain evidence="17 18">KA00225</strain>
    </source>
</reference>
<evidence type="ECO:0000256" key="12">
    <source>
        <dbReference type="NCBIfam" id="TIGR00593"/>
    </source>
</evidence>
<evidence type="ECO:0000256" key="1">
    <source>
        <dbReference type="ARBA" id="ARBA00007705"/>
    </source>
</evidence>
<dbReference type="InterPro" id="IPR043502">
    <property type="entry name" value="DNA/RNA_pol_sf"/>
</dbReference>
<dbReference type="InterPro" id="IPR020045">
    <property type="entry name" value="DNA_polI_H3TH"/>
</dbReference>
<evidence type="ECO:0000256" key="10">
    <source>
        <dbReference type="ARBA" id="ARBA00049244"/>
    </source>
</evidence>
<dbReference type="NCBIfam" id="TIGR00593">
    <property type="entry name" value="pola"/>
    <property type="match status" value="1"/>
</dbReference>
<evidence type="ECO:0000256" key="8">
    <source>
        <dbReference type="ARBA" id="ARBA00023125"/>
    </source>
</evidence>
<evidence type="ECO:0000256" key="13">
    <source>
        <dbReference type="RuleBase" id="RU004460"/>
    </source>
</evidence>
<dbReference type="SUPFAM" id="SSF53098">
    <property type="entry name" value="Ribonuclease H-like"/>
    <property type="match status" value="1"/>
</dbReference>
<keyword evidence="4 13" id="KW-0235">DNA replication</keyword>
<dbReference type="InterPro" id="IPR002421">
    <property type="entry name" value="5-3_exonuclease"/>
</dbReference>
<evidence type="ECO:0000256" key="3">
    <source>
        <dbReference type="ARBA" id="ARBA00022695"/>
    </source>
</evidence>
<dbReference type="CDD" id="cd08637">
    <property type="entry name" value="DNA_pol_A_pol_I_C"/>
    <property type="match status" value="1"/>
</dbReference>
<keyword evidence="6 13" id="KW-0540">Nuclease</keyword>
<feature type="domain" description="5'-3' exonuclease" evidence="15">
    <location>
        <begin position="15"/>
        <end position="277"/>
    </location>
</feature>
<proteinExistence type="inferred from homology"/>
<dbReference type="GO" id="GO:0006302">
    <property type="term" value="P:double-strand break repair"/>
    <property type="evidence" value="ECO:0007669"/>
    <property type="project" value="TreeGrafter"/>
</dbReference>
<organism evidence="17 18">
    <name type="scientific">Gardnerella vaginalis</name>
    <dbReference type="NCBI Taxonomy" id="2702"/>
    <lineage>
        <taxon>Bacteria</taxon>
        <taxon>Bacillati</taxon>
        <taxon>Actinomycetota</taxon>
        <taxon>Actinomycetes</taxon>
        <taxon>Bifidobacteriales</taxon>
        <taxon>Bifidobacteriaceae</taxon>
        <taxon>Gardnerella</taxon>
    </lineage>
</organism>
<evidence type="ECO:0000313" key="17">
    <source>
        <dbReference type="EMBL" id="PNS42831.1"/>
    </source>
</evidence>
<keyword evidence="13" id="KW-0378">Hydrolase</keyword>
<dbReference type="Gene3D" id="3.30.70.370">
    <property type="match status" value="1"/>
</dbReference>
<dbReference type="Gene3D" id="1.10.150.20">
    <property type="entry name" value="5' to 3' exonuclease, C-terminal subdomain"/>
    <property type="match status" value="2"/>
</dbReference>
<comment type="function">
    <text evidence="11">In addition to polymerase activity, this DNA polymerase exhibits 3'-5' and 5'-3' exonuclease activity.</text>
</comment>
<dbReference type="InterPro" id="IPR018320">
    <property type="entry name" value="DNA_polymerase_1"/>
</dbReference>
<dbReference type="OrthoDB" id="9806424at2"/>
<dbReference type="GO" id="GO:0006261">
    <property type="term" value="P:DNA-templated DNA replication"/>
    <property type="evidence" value="ECO:0007669"/>
    <property type="project" value="UniProtKB-UniRule"/>
</dbReference>
<dbReference type="PRINTS" id="PR00868">
    <property type="entry name" value="DNAPOLI"/>
</dbReference>
<dbReference type="SUPFAM" id="SSF88723">
    <property type="entry name" value="PIN domain-like"/>
    <property type="match status" value="1"/>
</dbReference>
<comment type="catalytic activity">
    <reaction evidence="10 13">
        <text>DNA(n) + a 2'-deoxyribonucleoside 5'-triphosphate = DNA(n+1) + diphosphate</text>
        <dbReference type="Rhea" id="RHEA:22508"/>
        <dbReference type="Rhea" id="RHEA-COMP:17339"/>
        <dbReference type="Rhea" id="RHEA-COMP:17340"/>
        <dbReference type="ChEBI" id="CHEBI:33019"/>
        <dbReference type="ChEBI" id="CHEBI:61560"/>
        <dbReference type="ChEBI" id="CHEBI:173112"/>
        <dbReference type="EC" id="2.7.7.7"/>
    </reaction>
</comment>
<evidence type="ECO:0000256" key="14">
    <source>
        <dbReference type="SAM" id="MobiDB-lite"/>
    </source>
</evidence>
<dbReference type="InterPro" id="IPR020046">
    <property type="entry name" value="5-3_exonucl_a-hlix_arch_N"/>
</dbReference>
<keyword evidence="3 13" id="KW-0548">Nucleotidyltransferase</keyword>